<protein>
    <submittedName>
        <fullName evidence="5">Ankyrin repeat protein</fullName>
    </submittedName>
</protein>
<dbReference type="PANTHER" id="PTHR24173:SF74">
    <property type="entry name" value="ANKYRIN REPEAT DOMAIN-CONTAINING PROTEIN 16"/>
    <property type="match status" value="1"/>
</dbReference>
<accession>A0A8G1W218</accession>
<dbReference type="PROSITE" id="PS50297">
    <property type="entry name" value="ANK_REP_REGION"/>
    <property type="match status" value="4"/>
</dbReference>
<dbReference type="OrthoDB" id="539213at2759"/>
<sequence>MANMLTLPSLPANHRDLPSWIERQSLASVHDLVQPYNQYDAVVRKLFAQEPSHPLLEDPHLNVVPLYNENGTANIHMRARQLESETPQEKEKYMLPLKGEDRRPSGSPAVVPKLEDFQRNFTIFSEGALSDFDWSNVVVAGSAVVTCLLPVPEKYNDSKRSLRQFYHEKIAPASDVDLFLYGLGEQQALEKIKQIEDRIKNTILYETTTVRTKNTITIVSQHPTRHIQIVLRIYKSVAEILTGFDVDCSCAAFDGKQVYVSPRALASYITQINTIDLTRRSPSYENRLSKYSHRGFEIFWPGLDRSQVDPTIFERSFTRVVGLARLLVLERLPKQSDRDFYIEQRREERGRPAPKSRSWRRGVRGDLKSDWDDEIAEWENEDHISSYETFHKRIPYGPRYNAKRIERLIYAKDLLLNAEWNKKKERQVDLHRHPAFFGNVEDVIQDCCGCCPKPMSPEDYEIAEKESKIYVSGDISFIKDDPGRQEIGSFNPTTDTEWTDMAYLGHTEVLCQAIVDCDLEKVRECVSTDALSVNSRDCTGRTPLHLACMSSTPAIVQCLVDHGARLVSHLADGRSALHLAAAQGSVDMVRILLMKSEQNEAEADKLKVSANEGNDPSSAEEAQSFTTGSFVKVDKNLDTDIDDPLPIDDAEDEPDVYNINAASWDSRTTALHLAILNGHADVAHELVSSFGADVLLPVKLVHDYDNSPKAAILNLVLTLNLLPTEAATMTEALLKLGASPTQADMDNTTPLTYVVASWYNNLLDVLMSYSAPATKKAINYFTCRGSSWYPKIFTPLIASISSRNCEGAHKLLQAGASPSIQFEQFVKPGQGAYEQLRDRSNDRLKEIFRHRLTQPIMLAIQQDLPLLALELLELGADANTLTPEAYRAQDEDYQLGSNGDGMSLLDCVRNKLKALRAYPEDDSEQRCWQTYSFEKDYFSVLTENTYQWWSTKNLVWDAKRQNRAQKCWGRNSNNQGLEESGRAEKDLAVQALLSDFETLEAALISKGGKPLYELRPDLIEFQEESPKEQKKLKPFEPEFQFSNVRDMTDKKQEAYVELFQAAWAGDLDTVKRLTLTVEDAENDHLPLQIAARDGHDFSPFSIAAIRGHYQLAKVILKIAQAQFKPKDSEVHEEYELDLEDSDLLLDDSDGIGIRKNVVSSKFTTEDIGEAVEQVESEVSAFEMFNWNCQGARYLAAQTDKDMDALETGDKFCKDTSNCPNGLLEYAIWVNNVELLRFVLNLGQELAEAKVPSEKNVYRVSCDASRLAMRKGHLTCLQELIRHTGADLPMEAMLRSCEVDPTEKPKSYQGLSIHGKKRADWAAAGRGMTNSWDEMNDHPLLVGAIEGSLEGVEWYLSPAPERLYTEFIMEHQHDARLKVLAREGDKTTKALTKWLSSKSQFVLHCAVLSDPSEDSTRLVKYLVQLAPEYLEVKSMDGHTPLALAFSLHRTEFAQILIDAGSDQTVRDNKGNNLIHLALCDACNLPRLAPDSTRQLLRMLDPRLASSLLTERSSDDPGSLTPFARWLHSSSNQQGWARNSQDDKSPDFQAIARCVLDFASSISQRFLEMFDGAGNTPVHEAVRSGYPELLRLLLEYRPDLLFRENAVGSTPLELATDSWVTHVTSACPSVEREDLTREGPWNPEMTCVLERSTETFKPDYRAPEHPKKAIYRIARESAAHHPAKRRLVSLNEATEVTKRLALRGEEGTRVSSQDKDEYDEVTYWHKYGGPKHYGAFSDDN</sequence>
<dbReference type="Proteomes" id="UP000249789">
    <property type="component" value="Unassembled WGS sequence"/>
</dbReference>
<feature type="compositionally biased region" description="Polar residues" evidence="4">
    <location>
        <begin position="611"/>
        <end position="625"/>
    </location>
</feature>
<dbReference type="PANTHER" id="PTHR24173">
    <property type="entry name" value="ANKYRIN REPEAT CONTAINING"/>
    <property type="match status" value="1"/>
</dbReference>
<dbReference type="GeneID" id="63865115"/>
<evidence type="ECO:0000256" key="4">
    <source>
        <dbReference type="SAM" id="MobiDB-lite"/>
    </source>
</evidence>
<dbReference type="RefSeq" id="XP_040805550.1">
    <property type="nucleotide sequence ID" value="XM_040947782.1"/>
</dbReference>
<feature type="repeat" description="ANK" evidence="3">
    <location>
        <begin position="1435"/>
        <end position="1467"/>
    </location>
</feature>
<dbReference type="Pfam" id="PF00023">
    <property type="entry name" value="Ank"/>
    <property type="match status" value="2"/>
</dbReference>
<dbReference type="VEuPathDB" id="FungiDB:BO72DRAFT_483180"/>
<keyword evidence="2 3" id="KW-0040">ANK repeat</keyword>
<keyword evidence="1" id="KW-0677">Repeat</keyword>
<dbReference type="InterPro" id="IPR036770">
    <property type="entry name" value="Ankyrin_rpt-contain_sf"/>
</dbReference>
<feature type="repeat" description="ANK" evidence="3">
    <location>
        <begin position="572"/>
        <end position="604"/>
    </location>
</feature>
<evidence type="ECO:0000313" key="5">
    <source>
        <dbReference type="EMBL" id="RAK81540.1"/>
    </source>
</evidence>
<evidence type="ECO:0000256" key="3">
    <source>
        <dbReference type="PROSITE-ProRule" id="PRU00023"/>
    </source>
</evidence>
<dbReference type="Gene3D" id="1.25.40.20">
    <property type="entry name" value="Ankyrin repeat-containing domain"/>
    <property type="match status" value="5"/>
</dbReference>
<dbReference type="PROSITE" id="PS50088">
    <property type="entry name" value="ANK_REPEAT"/>
    <property type="match status" value="4"/>
</dbReference>
<dbReference type="InterPro" id="IPR002110">
    <property type="entry name" value="Ankyrin_rpt"/>
</dbReference>
<gene>
    <name evidence="5" type="ORF">BO72DRAFT_483180</name>
</gene>
<dbReference type="SUPFAM" id="SSF48403">
    <property type="entry name" value="Ankyrin repeat"/>
    <property type="match status" value="2"/>
</dbReference>
<feature type="repeat" description="ANK" evidence="3">
    <location>
        <begin position="1571"/>
        <end position="1603"/>
    </location>
</feature>
<reference evidence="5 6" key="1">
    <citation type="submission" date="2018-02" db="EMBL/GenBank/DDBJ databases">
        <title>The genomes of Aspergillus section Nigri reveals drivers in fungal speciation.</title>
        <authorList>
            <consortium name="DOE Joint Genome Institute"/>
            <person name="Vesth T.C."/>
            <person name="Nybo J."/>
            <person name="Theobald S."/>
            <person name="Brandl J."/>
            <person name="Frisvad J.C."/>
            <person name="Nielsen K.F."/>
            <person name="Lyhne E.K."/>
            <person name="Kogle M.E."/>
            <person name="Kuo A."/>
            <person name="Riley R."/>
            <person name="Clum A."/>
            <person name="Nolan M."/>
            <person name="Lipzen A."/>
            <person name="Salamov A."/>
            <person name="Henrissat B."/>
            <person name="Wiebenga A."/>
            <person name="De vries R.P."/>
            <person name="Grigoriev I.V."/>
            <person name="Mortensen U.H."/>
            <person name="Andersen M.R."/>
            <person name="Baker S.E."/>
        </authorList>
    </citation>
    <scope>NUCLEOTIDE SEQUENCE [LARGE SCALE GENOMIC DNA]</scope>
    <source>
        <strain evidence="5 6">CBS 313.89</strain>
    </source>
</reference>
<feature type="region of interest" description="Disordered" evidence="4">
    <location>
        <begin position="603"/>
        <end position="625"/>
    </location>
</feature>
<dbReference type="EMBL" id="KZ824625">
    <property type="protein sequence ID" value="RAK81540.1"/>
    <property type="molecule type" value="Genomic_DNA"/>
</dbReference>
<evidence type="ECO:0000256" key="2">
    <source>
        <dbReference type="ARBA" id="ARBA00023043"/>
    </source>
</evidence>
<keyword evidence="6" id="KW-1185">Reference proteome</keyword>
<evidence type="ECO:0000313" key="6">
    <source>
        <dbReference type="Proteomes" id="UP000249789"/>
    </source>
</evidence>
<proteinExistence type="predicted"/>
<evidence type="ECO:0000256" key="1">
    <source>
        <dbReference type="ARBA" id="ARBA00022737"/>
    </source>
</evidence>
<organism evidence="5 6">
    <name type="scientific">Aspergillus fijiensis CBS 313.89</name>
    <dbReference type="NCBI Taxonomy" id="1448319"/>
    <lineage>
        <taxon>Eukaryota</taxon>
        <taxon>Fungi</taxon>
        <taxon>Dikarya</taxon>
        <taxon>Ascomycota</taxon>
        <taxon>Pezizomycotina</taxon>
        <taxon>Eurotiomycetes</taxon>
        <taxon>Eurotiomycetidae</taxon>
        <taxon>Eurotiales</taxon>
        <taxon>Aspergillaceae</taxon>
        <taxon>Aspergillus</taxon>
    </lineage>
</organism>
<dbReference type="SMART" id="SM00248">
    <property type="entry name" value="ANK"/>
    <property type="match status" value="11"/>
</dbReference>
<dbReference type="Pfam" id="PF12796">
    <property type="entry name" value="Ank_2"/>
    <property type="match status" value="1"/>
</dbReference>
<feature type="repeat" description="ANK" evidence="3">
    <location>
        <begin position="539"/>
        <end position="566"/>
    </location>
</feature>
<name>A0A8G1W218_9EURO</name>